<dbReference type="Proteomes" id="UP000623301">
    <property type="component" value="Unassembled WGS sequence"/>
</dbReference>
<dbReference type="SUPFAM" id="SSF52540">
    <property type="entry name" value="P-loop containing nucleoside triphosphate hydrolases"/>
    <property type="match status" value="1"/>
</dbReference>
<dbReference type="Gene3D" id="3.30.870.10">
    <property type="entry name" value="Endonuclease Chain A"/>
    <property type="match status" value="1"/>
</dbReference>
<dbReference type="SUPFAM" id="SSF51306">
    <property type="entry name" value="LexA/Signal peptidase"/>
    <property type="match status" value="1"/>
</dbReference>
<dbReference type="Pfam" id="PF00271">
    <property type="entry name" value="Helicase_C"/>
    <property type="match status" value="1"/>
</dbReference>
<comment type="caution">
    <text evidence="3">The sequence shown here is derived from an EMBL/GenBank/DDBJ whole genome shotgun (WGS) entry which is preliminary data.</text>
</comment>
<evidence type="ECO:0000259" key="1">
    <source>
        <dbReference type="PROSITE" id="PS51192"/>
    </source>
</evidence>
<dbReference type="SMART" id="SM00487">
    <property type="entry name" value="DEXDc"/>
    <property type="match status" value="1"/>
</dbReference>
<dbReference type="PROSITE" id="PS51194">
    <property type="entry name" value="HELICASE_CTER"/>
    <property type="match status" value="1"/>
</dbReference>
<dbReference type="InterPro" id="IPR036286">
    <property type="entry name" value="LexA/Signal_pep-like_sf"/>
</dbReference>
<name>A0ABS0WRC0_9FLAO</name>
<accession>A0ABS0WRC0</accession>
<dbReference type="Pfam" id="PF04851">
    <property type="entry name" value="ResIII"/>
    <property type="match status" value="1"/>
</dbReference>
<evidence type="ECO:0000313" key="3">
    <source>
        <dbReference type="EMBL" id="MBJ2174524.1"/>
    </source>
</evidence>
<feature type="domain" description="Helicase ATP-binding" evidence="1">
    <location>
        <begin position="232"/>
        <end position="383"/>
    </location>
</feature>
<dbReference type="CDD" id="cd06529">
    <property type="entry name" value="S24_LexA-like"/>
    <property type="match status" value="1"/>
</dbReference>
<dbReference type="CDD" id="cd18799">
    <property type="entry name" value="SF2_C_EcoAI-like"/>
    <property type="match status" value="1"/>
</dbReference>
<gene>
    <name evidence="3" type="ORF">JBL43_09765</name>
</gene>
<proteinExistence type="predicted"/>
<dbReference type="InterPro" id="IPR006935">
    <property type="entry name" value="Helicase/UvrB_N"/>
</dbReference>
<dbReference type="PANTHER" id="PTHR47396:SF1">
    <property type="entry name" value="ATP-DEPENDENT HELICASE IRC3-RELATED"/>
    <property type="match status" value="1"/>
</dbReference>
<dbReference type="Pfam" id="PF13091">
    <property type="entry name" value="PLDc_2"/>
    <property type="match status" value="1"/>
</dbReference>
<dbReference type="InterPro" id="IPR015927">
    <property type="entry name" value="Peptidase_S24_S26A/B/C"/>
</dbReference>
<dbReference type="Gene3D" id="2.10.109.10">
    <property type="entry name" value="Umud Fragment, subunit A"/>
    <property type="match status" value="1"/>
</dbReference>
<dbReference type="CDD" id="cd09204">
    <property type="entry name" value="PLDc_N_DEXD_b2"/>
    <property type="match status" value="1"/>
</dbReference>
<dbReference type="InterPro" id="IPR001650">
    <property type="entry name" value="Helicase_C-like"/>
</dbReference>
<dbReference type="EMBL" id="JAEHFJ010000004">
    <property type="protein sequence ID" value="MBJ2174524.1"/>
    <property type="molecule type" value="Genomic_DNA"/>
</dbReference>
<dbReference type="Pfam" id="PF11907">
    <property type="entry name" value="DUF3427"/>
    <property type="match status" value="1"/>
</dbReference>
<dbReference type="InterPro" id="IPR039418">
    <property type="entry name" value="LexA-like"/>
</dbReference>
<protein>
    <submittedName>
        <fullName evidence="3">DUF3427 domain-containing protein</fullName>
    </submittedName>
</protein>
<dbReference type="SUPFAM" id="SSF56024">
    <property type="entry name" value="Phospholipase D/nuclease"/>
    <property type="match status" value="1"/>
</dbReference>
<dbReference type="SMART" id="SM00490">
    <property type="entry name" value="HELICc"/>
    <property type="match status" value="1"/>
</dbReference>
<dbReference type="InterPro" id="IPR027417">
    <property type="entry name" value="P-loop_NTPase"/>
</dbReference>
<sequence length="1151" mass="132068">MDRITEIFNTSLQTGYVDRTILSNVDYQPELLVNQKNPPKKVLSTIIHELENCNQFFISVAFVTTSGVATIINKLKELENREIKGEILVSQYLNFTQPEALKRLKQFKNIDLRIATTGNAHAKGYIFKNKEHYNLIVGSSNLTAQALSTNKEWNIKVSALDESGLVEKVLNEFHSDFEKGTTVTAKYIASYEEIYKKQFFSNKKYNLENLIQPQTVITPNSMQIEALENLKILRAKKKNKALIISATGTGKTYLSAFDAKAFNPRKLLFVVHRLTIAKDSLNTFRNVFGKSVTMGLYSGEKRELDCDFVFSTIQTISKTTHLENFSKNHFDYIIIDETHRSGADSYLRLIDYFEPNFLLGMTATPERTDGNDIFKLFDHNIAYEIRLNRAMEEEMLSPFHYYGVTDLLIDNNVVDNKSDFKLLVSIERVNRIIEQANFYGSDNGITRGLIFCSRKNEAIELSNLLNLKGYRTIALTGDSTEEERAKSIEKLESDNLSEKLDYIFTVDIFNEGIDIPKINQIIMLRPTVSAIIFIQQLGRGLRKIEGKSYVTVIDFIGNYENNYLIPIALYGDTSYNKDSIRKLITEGSRMIPGSSTINFDEITKEKIFQSIDSAKMQLLSDLKKDYYLLKFKLGKIPMMMDFIEHGSRDPYLYVNYSNSYYNFIVKVEKEFNEKLSTEQVKLLGLFSKEINNSKRVEESLIIKLLIETGTLSINTLKENVLKKYHYYISDETIKSCVSNLNFEFIREKSNGKLISAKEIYKLDIIKIDKGSFVFSEVFLSYLNQNSFKSFLLDSTNYSINKFDKLFDSKLWHNGFVLYRKYSRKDVFRILNVSQNPVAQNVGGYLVNPDNAHCPIFVNYHKEEGISESTKYEDEFVNNKEFDWMSKSNRKIDSNDVQSILGKNGNIRLPLFIKKNNDEGQDFYYMSDVLPELNQVEQTTMSNDKGKQVSVVKIRFKLASPVRTSIYNYLQEKGGATISKTLEKVIVSPSQQTISFEEELKNPIPLYNFYAAAGTFSEIQSEKDFTLIEGPVNHNVNSNYFACRIVGESMNRVIPNGSICLFKPYTGGSRNGKIVLVENLDIQDQDFNSAFTIKTYSSEKSVLEETWGHESIVLRPNSFDNSYKNIIITEENASEMRVIGEFVEILIDDKEE</sequence>
<dbReference type="PROSITE" id="PS51192">
    <property type="entry name" value="HELICASE_ATP_BIND_1"/>
    <property type="match status" value="1"/>
</dbReference>
<feature type="domain" description="Helicase C-terminal" evidence="2">
    <location>
        <begin position="425"/>
        <end position="588"/>
    </location>
</feature>
<dbReference type="InterPro" id="IPR050742">
    <property type="entry name" value="Helicase_Restrict-Modif_Enz"/>
</dbReference>
<reference evidence="3 4" key="1">
    <citation type="submission" date="2020-12" db="EMBL/GenBank/DDBJ databases">
        <title>Aureibaculum luteum sp. nov. and Aureibaculum flavum sp. nov., novel members of the family Flavobacteriaceae isolated from Antarctic intertidal sediments.</title>
        <authorList>
            <person name="He X."/>
            <person name="Zhang X."/>
        </authorList>
    </citation>
    <scope>NUCLEOTIDE SEQUENCE [LARGE SCALE GENOMIC DNA]</scope>
    <source>
        <strain evidence="3 4">A20</strain>
    </source>
</reference>
<evidence type="ECO:0000313" key="4">
    <source>
        <dbReference type="Proteomes" id="UP000623301"/>
    </source>
</evidence>
<dbReference type="Pfam" id="PF26350">
    <property type="entry name" value="DUF8090"/>
    <property type="match status" value="1"/>
</dbReference>
<keyword evidence="4" id="KW-1185">Reference proteome</keyword>
<dbReference type="Gene3D" id="3.40.50.300">
    <property type="entry name" value="P-loop containing nucleotide triphosphate hydrolases"/>
    <property type="match status" value="2"/>
</dbReference>
<dbReference type="Pfam" id="PF00717">
    <property type="entry name" value="Peptidase_S24"/>
    <property type="match status" value="1"/>
</dbReference>
<organism evidence="3 4">
    <name type="scientific">Aureibaculum flavum</name>
    <dbReference type="NCBI Taxonomy" id="2795986"/>
    <lineage>
        <taxon>Bacteria</taxon>
        <taxon>Pseudomonadati</taxon>
        <taxon>Bacteroidota</taxon>
        <taxon>Flavobacteriia</taxon>
        <taxon>Flavobacteriales</taxon>
        <taxon>Flavobacteriaceae</taxon>
        <taxon>Aureibaculum</taxon>
    </lineage>
</organism>
<evidence type="ECO:0000259" key="2">
    <source>
        <dbReference type="PROSITE" id="PS51194"/>
    </source>
</evidence>
<dbReference type="InterPro" id="IPR058403">
    <property type="entry name" value="DUF8090"/>
</dbReference>
<dbReference type="CDD" id="cd18032">
    <property type="entry name" value="DEXHc_RE_I_III_res"/>
    <property type="match status" value="1"/>
</dbReference>
<dbReference type="PANTHER" id="PTHR47396">
    <property type="entry name" value="TYPE I RESTRICTION ENZYME ECOKI R PROTEIN"/>
    <property type="match status" value="1"/>
</dbReference>
<dbReference type="RefSeq" id="WP_198841262.1">
    <property type="nucleotide sequence ID" value="NZ_JAEHFJ010000004.1"/>
</dbReference>
<dbReference type="InterPro" id="IPR014001">
    <property type="entry name" value="Helicase_ATP-bd"/>
</dbReference>
<dbReference type="InterPro" id="IPR025202">
    <property type="entry name" value="PLD-like_dom"/>
</dbReference>
<dbReference type="InterPro" id="IPR021835">
    <property type="entry name" value="DUF3427"/>
</dbReference>